<evidence type="ECO:0000259" key="1">
    <source>
        <dbReference type="Pfam" id="PF18903"/>
    </source>
</evidence>
<dbReference type="InterPro" id="IPR043718">
    <property type="entry name" value="DUF5659"/>
</dbReference>
<dbReference type="Proteomes" id="UP000287361">
    <property type="component" value="Unassembled WGS sequence"/>
</dbReference>
<accession>A0A401LF05</accession>
<protein>
    <recommendedName>
        <fullName evidence="1">DUF5659 domain-containing protein</fullName>
    </recommendedName>
</protein>
<keyword evidence="3" id="KW-1185">Reference proteome</keyword>
<dbReference type="EMBL" id="BHVZ01000010">
    <property type="protein sequence ID" value="GCB30161.1"/>
    <property type="molecule type" value="Genomic_DNA"/>
</dbReference>
<comment type="caution">
    <text evidence="2">The sequence shown here is derived from an EMBL/GenBank/DDBJ whole genome shotgun (WGS) entry which is preliminary data.</text>
</comment>
<evidence type="ECO:0000313" key="3">
    <source>
        <dbReference type="Proteomes" id="UP000287361"/>
    </source>
</evidence>
<proteinExistence type="predicted"/>
<reference evidence="2 3" key="1">
    <citation type="submission" date="2018-10" db="EMBL/GenBank/DDBJ databases">
        <title>Draft Genome Sequence of Anaerotignum sp. KCTC 15736.</title>
        <authorList>
            <person name="Choi S.H."/>
            <person name="Kim J.S."/>
            <person name="Kang S.W."/>
            <person name="Lee J.S."/>
            <person name="Park S.H."/>
        </authorList>
    </citation>
    <scope>NUCLEOTIDE SEQUENCE [LARGE SCALE GENOMIC DNA]</scope>
    <source>
        <strain evidence="2 3">KCTC 15736</strain>
    </source>
</reference>
<sequence length="55" mass="6620">MNNAYVCRKLYLNIFLQSKGFKPFAQRMDKFDAKKMVWIYNNNTDLQAAVTEYYN</sequence>
<feature type="domain" description="DUF5659" evidence="1">
    <location>
        <begin position="2"/>
        <end position="55"/>
    </location>
</feature>
<name>A0A401LF05_9FIRM</name>
<dbReference type="Pfam" id="PF18903">
    <property type="entry name" value="DUF5659"/>
    <property type="match status" value="1"/>
</dbReference>
<dbReference type="AlphaFoldDB" id="A0A401LF05"/>
<organism evidence="2 3">
    <name type="scientific">Anaerotignum faecicola</name>
    <dbReference type="NCBI Taxonomy" id="2358141"/>
    <lineage>
        <taxon>Bacteria</taxon>
        <taxon>Bacillati</taxon>
        <taxon>Bacillota</taxon>
        <taxon>Clostridia</taxon>
        <taxon>Lachnospirales</taxon>
        <taxon>Anaerotignaceae</taxon>
        <taxon>Anaerotignum</taxon>
    </lineage>
</organism>
<evidence type="ECO:0000313" key="2">
    <source>
        <dbReference type="EMBL" id="GCB30161.1"/>
    </source>
</evidence>
<gene>
    <name evidence="2" type="ORF">KGMB03357_18220</name>
</gene>